<evidence type="ECO:0000256" key="1">
    <source>
        <dbReference type="SAM" id="Phobius"/>
    </source>
</evidence>
<proteinExistence type="predicted"/>
<dbReference type="KEGG" id="snan:I6N98_16120"/>
<dbReference type="Proteomes" id="UP000596063">
    <property type="component" value="Chromosome"/>
</dbReference>
<name>A0A7T4QZW1_9GAMM</name>
<feature type="transmembrane region" description="Helical" evidence="1">
    <location>
        <begin position="22"/>
        <end position="39"/>
    </location>
</feature>
<dbReference type="AlphaFoldDB" id="A0A7T4QZW1"/>
<dbReference type="InterPro" id="IPR025362">
    <property type="entry name" value="DUF4266"/>
</dbReference>
<dbReference type="EMBL" id="CP066167">
    <property type="protein sequence ID" value="QQD17846.1"/>
    <property type="molecule type" value="Genomic_DNA"/>
</dbReference>
<protein>
    <submittedName>
        <fullName evidence="3">DUF4266 domain-containing protein</fullName>
    </submittedName>
</protein>
<evidence type="ECO:0000313" key="4">
    <source>
        <dbReference type="Proteomes" id="UP000596063"/>
    </source>
</evidence>
<evidence type="ECO:0000259" key="2">
    <source>
        <dbReference type="Pfam" id="PF14086"/>
    </source>
</evidence>
<accession>A0A7T4QZW1</accession>
<keyword evidence="4" id="KW-1185">Reference proteome</keyword>
<sequence>MQINCAVRLCIYWRWVVRARSLLINGILVAVLVLVTGGCSTQRVEAWERDYLARPEMAWDPDGLTAGMRSHTYFSKEASTGGATVGGGGCGCN</sequence>
<gene>
    <name evidence="3" type="ORF">I6N98_16120</name>
</gene>
<reference evidence="3" key="1">
    <citation type="submission" date="2020-12" db="EMBL/GenBank/DDBJ databases">
        <authorList>
            <person name="Shan Y."/>
        </authorList>
    </citation>
    <scope>NUCLEOTIDE SEQUENCE [LARGE SCALE GENOMIC DNA]</scope>
    <source>
        <strain evidence="3">Csc3.9</strain>
    </source>
</reference>
<keyword evidence="1" id="KW-1133">Transmembrane helix</keyword>
<feature type="domain" description="DUF4266" evidence="2">
    <location>
        <begin position="44"/>
        <end position="93"/>
    </location>
</feature>
<keyword evidence="1" id="KW-0472">Membrane</keyword>
<keyword evidence="1" id="KW-0812">Transmembrane</keyword>
<dbReference type="Pfam" id="PF14086">
    <property type="entry name" value="DUF4266"/>
    <property type="match status" value="1"/>
</dbReference>
<evidence type="ECO:0000313" key="3">
    <source>
        <dbReference type="EMBL" id="QQD17846.1"/>
    </source>
</evidence>
<organism evidence="3 4">
    <name type="scientific">Spongiibacter nanhainus</name>
    <dbReference type="NCBI Taxonomy" id="2794344"/>
    <lineage>
        <taxon>Bacteria</taxon>
        <taxon>Pseudomonadati</taxon>
        <taxon>Pseudomonadota</taxon>
        <taxon>Gammaproteobacteria</taxon>
        <taxon>Cellvibrionales</taxon>
        <taxon>Spongiibacteraceae</taxon>
        <taxon>Spongiibacter</taxon>
    </lineage>
</organism>